<dbReference type="InterPro" id="IPR002938">
    <property type="entry name" value="FAD-bd"/>
</dbReference>
<dbReference type="Pfam" id="PF01494">
    <property type="entry name" value="FAD_binding_3"/>
    <property type="match status" value="1"/>
</dbReference>
<gene>
    <name evidence="2" type="ORF">BLA60_23360</name>
</gene>
<reference evidence="2 3" key="1">
    <citation type="submission" date="2016-12" db="EMBL/GenBank/DDBJ databases">
        <title>The draft genome sequence of Actinophytocola xinjiangensis.</title>
        <authorList>
            <person name="Wang W."/>
            <person name="Yuan L."/>
        </authorList>
    </citation>
    <scope>NUCLEOTIDE SEQUENCE [LARGE SCALE GENOMIC DNA]</scope>
    <source>
        <strain evidence="2 3">CGMCC 4.4663</strain>
    </source>
</reference>
<dbReference type="AlphaFoldDB" id="A0A7Z0WJJ5"/>
<dbReference type="GO" id="GO:0071949">
    <property type="term" value="F:FAD binding"/>
    <property type="evidence" value="ECO:0007669"/>
    <property type="project" value="InterPro"/>
</dbReference>
<dbReference type="InterPro" id="IPR051704">
    <property type="entry name" value="FAD_aromatic-hydroxylase"/>
</dbReference>
<dbReference type="OrthoDB" id="4293235at2"/>
<evidence type="ECO:0000259" key="1">
    <source>
        <dbReference type="Pfam" id="PF01494"/>
    </source>
</evidence>
<sequence length="399" mass="43931">MVVGLGVSGMATALRLRQIGWTPVVVERAARRRAGGYFIAMFGPGLASARRLGILDRLENKNAGGVSFDVDRAGRRKPALSFQDFPGPPWLMRRGDLEQAAYTALPDDVEIRYGTEPTAIAQDADGVDVTLTDGAGDTVTERFDLVVGADGLRSTVRRLVFGPHERHLRRLDHMAVAFQLPGPLPGHRGDDGVIMLEPGRSMWVFPFRDNPPTVLLNYRTDDVDAEFTRPLEQRLREVFGPEPTGAALGAALDALGSADNVLFDSVEQVHLDSWQRGRVVLVGDAAWCVTLYSGMGASSGMAGADLLGTMLARHPRDLPAALAGWERRLRPHIEFLQHNGQQMRNLFVPPHRGQILLRRIIVRLSRFPLTAPLMTMVRDRGKVGRMMRADFAHPDPVYA</sequence>
<evidence type="ECO:0000313" key="2">
    <source>
        <dbReference type="EMBL" id="OLF08513.1"/>
    </source>
</evidence>
<dbReference type="SUPFAM" id="SSF51905">
    <property type="entry name" value="FAD/NAD(P)-binding domain"/>
    <property type="match status" value="1"/>
</dbReference>
<comment type="caution">
    <text evidence="2">The sequence shown here is derived from an EMBL/GenBank/DDBJ whole genome shotgun (WGS) entry which is preliminary data.</text>
</comment>
<dbReference type="Proteomes" id="UP000185696">
    <property type="component" value="Unassembled WGS sequence"/>
</dbReference>
<protein>
    <submittedName>
        <fullName evidence="2">FAD-dependent oxidoreductase</fullName>
    </submittedName>
</protein>
<dbReference type="Gene3D" id="3.30.9.10">
    <property type="entry name" value="D-Amino Acid Oxidase, subunit A, domain 2"/>
    <property type="match status" value="1"/>
</dbReference>
<accession>A0A7Z0WJJ5</accession>
<dbReference type="EMBL" id="MSIF01000012">
    <property type="protein sequence ID" value="OLF08513.1"/>
    <property type="molecule type" value="Genomic_DNA"/>
</dbReference>
<evidence type="ECO:0000313" key="3">
    <source>
        <dbReference type="Proteomes" id="UP000185696"/>
    </source>
</evidence>
<keyword evidence="3" id="KW-1185">Reference proteome</keyword>
<feature type="domain" description="FAD-binding" evidence="1">
    <location>
        <begin position="2"/>
        <end position="314"/>
    </location>
</feature>
<dbReference type="InterPro" id="IPR036188">
    <property type="entry name" value="FAD/NAD-bd_sf"/>
</dbReference>
<name>A0A7Z0WJJ5_9PSEU</name>
<dbReference type="Gene3D" id="3.50.50.60">
    <property type="entry name" value="FAD/NAD(P)-binding domain"/>
    <property type="match status" value="1"/>
</dbReference>
<organism evidence="2 3">
    <name type="scientific">Actinophytocola xinjiangensis</name>
    <dbReference type="NCBI Taxonomy" id="485602"/>
    <lineage>
        <taxon>Bacteria</taxon>
        <taxon>Bacillati</taxon>
        <taxon>Actinomycetota</taxon>
        <taxon>Actinomycetes</taxon>
        <taxon>Pseudonocardiales</taxon>
        <taxon>Pseudonocardiaceae</taxon>
    </lineage>
</organism>
<dbReference type="PANTHER" id="PTHR46865">
    <property type="entry name" value="OXIDOREDUCTASE-RELATED"/>
    <property type="match status" value="1"/>
</dbReference>
<proteinExistence type="predicted"/>
<dbReference type="PANTHER" id="PTHR46865:SF8">
    <property type="entry name" value="POSSIBLE OXIDOREDUCTASE"/>
    <property type="match status" value="1"/>
</dbReference>